<feature type="domain" description="FF" evidence="4">
    <location>
        <begin position="647"/>
        <end position="702"/>
    </location>
</feature>
<feature type="compositionally biased region" description="Pro residues" evidence="2">
    <location>
        <begin position="32"/>
        <end position="42"/>
    </location>
</feature>
<feature type="compositionally biased region" description="Basic and acidic residues" evidence="2">
    <location>
        <begin position="500"/>
        <end position="509"/>
    </location>
</feature>
<keyword evidence="6" id="KW-1185">Reference proteome</keyword>
<feature type="compositionally biased region" description="Pro residues" evidence="2">
    <location>
        <begin position="249"/>
        <end position="265"/>
    </location>
</feature>
<feature type="compositionally biased region" description="Pro residues" evidence="2">
    <location>
        <begin position="273"/>
        <end position="304"/>
    </location>
</feature>
<dbReference type="InterPro" id="IPR036020">
    <property type="entry name" value="WW_dom_sf"/>
</dbReference>
<feature type="compositionally biased region" description="Low complexity" evidence="2">
    <location>
        <begin position="89"/>
        <end position="99"/>
    </location>
</feature>
<feature type="region of interest" description="Disordered" evidence="2">
    <location>
        <begin position="469"/>
        <end position="561"/>
    </location>
</feature>
<evidence type="ECO:0000256" key="1">
    <source>
        <dbReference type="ARBA" id="ARBA00022737"/>
    </source>
</evidence>
<dbReference type="Pfam" id="PF01846">
    <property type="entry name" value="FF"/>
    <property type="match status" value="6"/>
</dbReference>
<feature type="compositionally biased region" description="Pro residues" evidence="2">
    <location>
        <begin position="339"/>
        <end position="361"/>
    </location>
</feature>
<dbReference type="FunFam" id="1.10.10.440:FF:000006">
    <property type="entry name" value="Transcription elongation regulator 1 (CA150)"/>
    <property type="match status" value="1"/>
</dbReference>
<evidence type="ECO:0000256" key="2">
    <source>
        <dbReference type="SAM" id="MobiDB-lite"/>
    </source>
</evidence>
<feature type="domain" description="WW" evidence="3">
    <location>
        <begin position="450"/>
        <end position="477"/>
    </location>
</feature>
<dbReference type="Gene3D" id="2.20.70.10">
    <property type="match status" value="3"/>
</dbReference>
<feature type="compositionally biased region" description="Polar residues" evidence="2">
    <location>
        <begin position="1"/>
        <end position="12"/>
    </location>
</feature>
<feature type="domain" description="WW" evidence="3">
    <location>
        <begin position="136"/>
        <end position="163"/>
    </location>
</feature>
<dbReference type="FunFam" id="2.20.70.10:FF:000049">
    <property type="entry name" value="Transcription elongation regulator 1-like"/>
    <property type="match status" value="1"/>
</dbReference>
<dbReference type="InterPro" id="IPR045148">
    <property type="entry name" value="TCRG1-like"/>
</dbReference>
<dbReference type="Pfam" id="PF00397">
    <property type="entry name" value="WW"/>
    <property type="match status" value="2"/>
</dbReference>
<protein>
    <submittedName>
        <fullName evidence="5">Transcription elongation regulator 1-like protein</fullName>
    </submittedName>
</protein>
<dbReference type="FunFam" id="1.10.10.440:FF:000001">
    <property type="entry name" value="Transcription elongation regulator 1 like"/>
    <property type="match status" value="1"/>
</dbReference>
<dbReference type="GO" id="GO:0003712">
    <property type="term" value="F:transcription coregulator activity"/>
    <property type="evidence" value="ECO:0007669"/>
    <property type="project" value="TreeGrafter"/>
</dbReference>
<evidence type="ECO:0000313" key="6">
    <source>
        <dbReference type="Proteomes" id="UP000225706"/>
    </source>
</evidence>
<accession>A0A2B4RXP9</accession>
<evidence type="ECO:0000259" key="3">
    <source>
        <dbReference type="PROSITE" id="PS50020"/>
    </source>
</evidence>
<dbReference type="PANTHER" id="PTHR15377">
    <property type="entry name" value="TRANSCRIPTION ELONGATION REGULATOR 1"/>
    <property type="match status" value="1"/>
</dbReference>
<evidence type="ECO:0000259" key="4">
    <source>
        <dbReference type="PROSITE" id="PS51676"/>
    </source>
</evidence>
<dbReference type="SMART" id="SM00456">
    <property type="entry name" value="WW"/>
    <property type="match status" value="3"/>
</dbReference>
<feature type="compositionally biased region" description="Low complexity" evidence="2">
    <location>
        <begin position="170"/>
        <end position="184"/>
    </location>
</feature>
<name>A0A2B4RXP9_STYPI</name>
<dbReference type="GO" id="GO:0070063">
    <property type="term" value="F:RNA polymerase binding"/>
    <property type="evidence" value="ECO:0007669"/>
    <property type="project" value="InterPro"/>
</dbReference>
<dbReference type="SMART" id="SM00441">
    <property type="entry name" value="FF"/>
    <property type="match status" value="6"/>
</dbReference>
<feature type="compositionally biased region" description="Basic and acidic residues" evidence="2">
    <location>
        <begin position="539"/>
        <end position="554"/>
    </location>
</feature>
<feature type="region of interest" description="Disordered" evidence="2">
    <location>
        <begin position="326"/>
        <end position="447"/>
    </location>
</feature>
<dbReference type="PROSITE" id="PS51676">
    <property type="entry name" value="FF"/>
    <property type="match status" value="4"/>
</dbReference>
<dbReference type="OrthoDB" id="63972at2759"/>
<feature type="region of interest" description="Disordered" evidence="2">
    <location>
        <begin position="992"/>
        <end position="1013"/>
    </location>
</feature>
<dbReference type="Pfam" id="PF23517">
    <property type="entry name" value="WW_TCERG1"/>
    <property type="match status" value="1"/>
</dbReference>
<dbReference type="SUPFAM" id="SSF51045">
    <property type="entry name" value="WW domain"/>
    <property type="match status" value="3"/>
</dbReference>
<dbReference type="FunFam" id="1.10.10.440:FF:000005">
    <property type="entry name" value="Transcription elongation regulator 1 (CA150)"/>
    <property type="match status" value="1"/>
</dbReference>
<dbReference type="InterPro" id="IPR001202">
    <property type="entry name" value="WW_dom"/>
</dbReference>
<dbReference type="PROSITE" id="PS01159">
    <property type="entry name" value="WW_DOMAIN_1"/>
    <property type="match status" value="1"/>
</dbReference>
<feature type="compositionally biased region" description="Basic and acidic residues" evidence="2">
    <location>
        <begin position="409"/>
        <end position="428"/>
    </location>
</feature>
<feature type="region of interest" description="Disordered" evidence="2">
    <location>
        <begin position="774"/>
        <end position="796"/>
    </location>
</feature>
<feature type="region of interest" description="Disordered" evidence="2">
    <location>
        <begin position="1"/>
        <end position="135"/>
    </location>
</feature>
<dbReference type="STRING" id="50429.A0A2B4RXP9"/>
<dbReference type="Gene3D" id="1.10.10.440">
    <property type="entry name" value="FF domain"/>
    <property type="match status" value="6"/>
</dbReference>
<feature type="region of interest" description="Disordered" evidence="2">
    <location>
        <begin position="156"/>
        <end position="309"/>
    </location>
</feature>
<dbReference type="InterPro" id="IPR036517">
    <property type="entry name" value="FF_domain_sf"/>
</dbReference>
<feature type="compositionally biased region" description="Low complexity" evidence="2">
    <location>
        <begin position="211"/>
        <end position="229"/>
    </location>
</feature>
<evidence type="ECO:0000313" key="5">
    <source>
        <dbReference type="EMBL" id="PFX21579.1"/>
    </source>
</evidence>
<dbReference type="InterPro" id="IPR002713">
    <property type="entry name" value="FF_domain"/>
</dbReference>
<dbReference type="InterPro" id="IPR057565">
    <property type="entry name" value="WW_TCRG1_3rd"/>
</dbReference>
<sequence>MTLESLESNTLDACSAMRHSMPPPLMSQRAVPPNPRGPPPRGPTEQGPRGSLLGQPPGGFMRGPFDPRNMMNNMRPPFGGPQGNAPMLPNMQSRPMMPNQMPPMMPNQQQMSMQMAQQQLPQGKEPPMIDTNGDVWLEHKTPEGKVYYYNARTRESAWEKPKNLVTPPTQNQQPAQSGQQSLQPVQGQNIPPEGQQQQTPATEQEAKPGDTSTTQQNPQQVVTQNGTQQAVGSANVTADKLPPQNNPGMPSPSPFPSNMPPPRLPLPGMIPGMMPPRLPPAGMPPPGMPPPGLPLPPMGMPLPPRSDWSEHRAADGRVYYYNSKTLQSTWERPKEMDQPLPPMPGMLPPGIPPPVMMPPGMFPGLVRPGMQQKPPPVGSTEVVPDSTSQGDPGDSEKSKEAEANEENSEENKTVKDEEKESDEAKKDEGQEDDGDKSKPVASQLIPGTSWCVVWTGDEKMFFFNPTTRLSIWEKPEELEDNDKVDEIVSKGPPKRQPSTELKRENKISTDEDTDESPPAKKQRTASQSEEVLDVQMTDVETKEDVLQSKPHEEQAVPAEEPVAVVQAAKNVPLQEKKKMLSLEDRMKEFRDMMLERGVSAFSTWEKELPKIVFDPRFLLLTQKERKQCFERFVRTRADEERQERKNKLKAKKDDFKVLVEEARTAGKTSFSEFAMKYGKDDRFKGIEKMKERESLFTEFMAELKKKEKENLRLKQDKIHNDFEELLVEQKLDNKAQWRKVRHKIEKDPRYKAVESSSQKEEWFKEHIEQIYKKENADKEKEKEKQERIEASLREREREVRASQAELAKAREKEKEQQLRDKAEQHFNALLADMVRNADVGWKETKKTLRKDHRWGMADALSKSDKETLFKSHVESLNHRKKEQFRKLLDETHELTLTSSWRSIRKLIKEDSRYSKFSSQDRKREEEFNQYLRDKLADAKGDFRQLLKETHSLTYKQTLSLMMISAQKDKRYLILECVPEERNRLLKNYIDELFRTGPPPPPTASAPSNRSKMH</sequence>
<reference evidence="6" key="1">
    <citation type="journal article" date="2017" name="bioRxiv">
        <title>Comparative analysis of the genomes of Stylophora pistillata and Acropora digitifera provides evidence for extensive differences between species of corals.</title>
        <authorList>
            <person name="Voolstra C.R."/>
            <person name="Li Y."/>
            <person name="Liew Y.J."/>
            <person name="Baumgarten S."/>
            <person name="Zoccola D."/>
            <person name="Flot J.-F."/>
            <person name="Tambutte S."/>
            <person name="Allemand D."/>
            <person name="Aranda M."/>
        </authorList>
    </citation>
    <scope>NUCLEOTIDE SEQUENCE [LARGE SCALE GENOMIC DNA]</scope>
</reference>
<feature type="compositionally biased region" description="Low complexity" evidence="2">
    <location>
        <begin position="191"/>
        <end position="203"/>
    </location>
</feature>
<organism evidence="5 6">
    <name type="scientific">Stylophora pistillata</name>
    <name type="common">Smooth cauliflower coral</name>
    <dbReference type="NCBI Taxonomy" id="50429"/>
    <lineage>
        <taxon>Eukaryota</taxon>
        <taxon>Metazoa</taxon>
        <taxon>Cnidaria</taxon>
        <taxon>Anthozoa</taxon>
        <taxon>Hexacorallia</taxon>
        <taxon>Scleractinia</taxon>
        <taxon>Astrocoeniina</taxon>
        <taxon>Pocilloporidae</taxon>
        <taxon>Stylophora</taxon>
    </lineage>
</organism>
<dbReference type="PANTHER" id="PTHR15377:SF3">
    <property type="entry name" value="WW DOMAIN-CONTAINING PROTEIN"/>
    <property type="match status" value="1"/>
</dbReference>
<dbReference type="PROSITE" id="PS50020">
    <property type="entry name" value="WW_DOMAIN_2"/>
    <property type="match status" value="3"/>
</dbReference>
<dbReference type="GO" id="GO:0005634">
    <property type="term" value="C:nucleus"/>
    <property type="evidence" value="ECO:0007669"/>
    <property type="project" value="TreeGrafter"/>
</dbReference>
<dbReference type="Proteomes" id="UP000225706">
    <property type="component" value="Unassembled WGS sequence"/>
</dbReference>
<dbReference type="CDD" id="cd00201">
    <property type="entry name" value="WW"/>
    <property type="match status" value="3"/>
</dbReference>
<feature type="domain" description="FF" evidence="4">
    <location>
        <begin position="582"/>
        <end position="635"/>
    </location>
</feature>
<dbReference type="SUPFAM" id="SSF81698">
    <property type="entry name" value="FF domain"/>
    <property type="match status" value="5"/>
</dbReference>
<feature type="compositionally biased region" description="Low complexity" evidence="2">
    <location>
        <begin position="106"/>
        <end position="122"/>
    </location>
</feature>
<feature type="domain" description="WW" evidence="3">
    <location>
        <begin position="302"/>
        <end position="335"/>
    </location>
</feature>
<gene>
    <name evidence="5" type="primary">Tcerg1l</name>
    <name evidence="5" type="ORF">AWC38_SpisGene13925</name>
</gene>
<proteinExistence type="predicted"/>
<feature type="domain" description="FF" evidence="4">
    <location>
        <begin position="876"/>
        <end position="933"/>
    </location>
</feature>
<comment type="caution">
    <text evidence="5">The sequence shown here is derived from an EMBL/GenBank/DDBJ whole genome shotgun (WGS) entry which is preliminary data.</text>
</comment>
<keyword evidence="1" id="KW-0677">Repeat</keyword>
<dbReference type="EMBL" id="LSMT01000271">
    <property type="protein sequence ID" value="PFX21579.1"/>
    <property type="molecule type" value="Genomic_DNA"/>
</dbReference>
<feature type="domain" description="FF" evidence="4">
    <location>
        <begin position="715"/>
        <end position="769"/>
    </location>
</feature>
<dbReference type="AlphaFoldDB" id="A0A2B4RXP9"/>